<accession>A0AAN6N1T1</accession>
<evidence type="ECO:0000256" key="3">
    <source>
        <dbReference type="SAM" id="SignalP"/>
    </source>
</evidence>
<feature type="compositionally biased region" description="Basic and acidic residues" evidence="2">
    <location>
        <begin position="130"/>
        <end position="145"/>
    </location>
</feature>
<keyword evidence="6" id="KW-1185">Reference proteome</keyword>
<evidence type="ECO:0000256" key="2">
    <source>
        <dbReference type="SAM" id="MobiDB-lite"/>
    </source>
</evidence>
<evidence type="ECO:0000256" key="1">
    <source>
        <dbReference type="ARBA" id="ARBA00023002"/>
    </source>
</evidence>
<dbReference type="AlphaFoldDB" id="A0AAN6N1T1"/>
<dbReference type="Proteomes" id="UP001303473">
    <property type="component" value="Unassembled WGS sequence"/>
</dbReference>
<dbReference type="InterPro" id="IPR052973">
    <property type="entry name" value="Fungal_sec-metab_reg_TF"/>
</dbReference>
<protein>
    <recommendedName>
        <fullName evidence="4">TauD/TfdA-like domain-containing protein</fullName>
    </recommendedName>
</protein>
<dbReference type="Pfam" id="PF02668">
    <property type="entry name" value="TauD"/>
    <property type="match status" value="1"/>
</dbReference>
<feature type="compositionally biased region" description="Basic residues" evidence="2">
    <location>
        <begin position="327"/>
        <end position="337"/>
    </location>
</feature>
<dbReference type="GO" id="GO:0016491">
    <property type="term" value="F:oxidoreductase activity"/>
    <property type="evidence" value="ECO:0007669"/>
    <property type="project" value="UniProtKB-KW"/>
</dbReference>
<dbReference type="PANTHER" id="PTHR35392:SF3">
    <property type="entry name" value="ZN(2)-C6 FUNGAL-TYPE DOMAIN-CONTAINING PROTEIN"/>
    <property type="match status" value="1"/>
</dbReference>
<feature type="signal peptide" evidence="3">
    <location>
        <begin position="1"/>
        <end position="15"/>
    </location>
</feature>
<evidence type="ECO:0000313" key="5">
    <source>
        <dbReference type="EMBL" id="KAK3936613.1"/>
    </source>
</evidence>
<feature type="region of interest" description="Disordered" evidence="2">
    <location>
        <begin position="226"/>
        <end position="345"/>
    </location>
</feature>
<name>A0AAN6N1T1_9PEZI</name>
<evidence type="ECO:0000259" key="4">
    <source>
        <dbReference type="Pfam" id="PF02668"/>
    </source>
</evidence>
<feature type="chain" id="PRO_5043043901" description="TauD/TfdA-like domain-containing protein" evidence="3">
    <location>
        <begin position="16"/>
        <end position="1078"/>
    </location>
</feature>
<sequence length="1078" mass="122137">MARFLPCLLCYMAQCHWLMLHRYIPATFPAKSACRNRGPLKPHQDIKSTVAHINDPLCIYTHAFFGSVQFAMEFSGKDLQDIQRVAGLLGLTVEELIQQKRQRSEPSPPSDSGIPGRIRTHRHGTGAGVDDPHGKRPDGNHHHDASPSAWQSAQLQLSPNHELMDVDPPDFNEVQASSFGVTSEEATSTNHHDALTEVILLNPQSVWYDCDEAFWDLADLNGETVMLDQGSGPSEDTGEGSFVPVTPTQSGSSGDSEGTAREEEEEKAVDGSGTGTDWQMVPLSVSSMSAKRTPETPTTGSTDARYHIIAPRPDRAGTPKNSASKSQSHRVRKKRSRYQGTKKTDTHLTRQVHACVRCRMQRNRCIPDPINPRGPCLTCQNKTARMSRLPCLRYMVTDSTLFRTGLDYMAFYKRHPMVGPHYGDFHIERRWTGAPPKILCLGQLGAMHFQVELQEFVPPVDHPDVDLKGRPMYAVPWAIADPDAVVKAMNDYIERGLTHYMYAYLDDTDGLVWDIFQAAYRASVFPTPNRMLQKALRLWVACRFIESKWRCWAETGWADSAIRTANPRDPYWDWDSLPPYLDYQIASIIIHRILGPLRKDVLRELQSTFNTHRPQDWYITFLTSFILLQNYEMQMQFQMQFAARRKAPGKKLFSEDFDWSSPKVRRMARLDPEQSGFMTECRNRVVKKAYLVIMGTETVLLQGAEQSWTSLRLKTSSAPHTPRVQEWPQEMKGDLCWESEHFASEQDYALVLSRDEISEIRDALQHFTSLGLYGSEVSPSNFPLPSLGPRLWRAAVDIHRGKGFAVIRGLRPADFSPEENVILFLGISSYIGSKRGRQDEDGNMLMHIRDAKLSKASQTDRPTRYSSRASTFHTDAFCDILALQTRTLAADGGRNILTSSWTVYNKLMAAHPHVRDLLAQPIWPFDSRGKFFECSTRPLLFYHGGRMILNFAREPLLGLEGVRRTAGLATLSPAQREALDLVEEIAKQSQIVQDALPGDLLFINNHGVLHSREGFTDAPGNSRYLVRMWLKNPLLAWKLPRALQEGNSRIYDDNELGERWNVVDTPKVQFRLSERLTS</sequence>
<keyword evidence="3" id="KW-0732">Signal</keyword>
<dbReference type="Gene3D" id="3.60.130.10">
    <property type="entry name" value="Clavaminate synthase-like"/>
    <property type="match status" value="1"/>
</dbReference>
<gene>
    <name evidence="5" type="ORF">QBC46DRAFT_366801</name>
</gene>
<feature type="region of interest" description="Disordered" evidence="2">
    <location>
        <begin position="99"/>
        <end position="153"/>
    </location>
</feature>
<dbReference type="PANTHER" id="PTHR35392">
    <property type="entry name" value="ZN(II)2CYS6 TRANSCRIPTION FACTOR (EUROFUNG)-RELATED-RELATED"/>
    <property type="match status" value="1"/>
</dbReference>
<reference evidence="6" key="1">
    <citation type="journal article" date="2023" name="Mol. Phylogenet. Evol.">
        <title>Genome-scale phylogeny and comparative genomics of the fungal order Sordariales.</title>
        <authorList>
            <person name="Hensen N."/>
            <person name="Bonometti L."/>
            <person name="Westerberg I."/>
            <person name="Brannstrom I.O."/>
            <person name="Guillou S."/>
            <person name="Cros-Aarteil S."/>
            <person name="Calhoun S."/>
            <person name="Haridas S."/>
            <person name="Kuo A."/>
            <person name="Mondo S."/>
            <person name="Pangilinan J."/>
            <person name="Riley R."/>
            <person name="LaButti K."/>
            <person name="Andreopoulos B."/>
            <person name="Lipzen A."/>
            <person name="Chen C."/>
            <person name="Yan M."/>
            <person name="Daum C."/>
            <person name="Ng V."/>
            <person name="Clum A."/>
            <person name="Steindorff A."/>
            <person name="Ohm R.A."/>
            <person name="Martin F."/>
            <person name="Silar P."/>
            <person name="Natvig D.O."/>
            <person name="Lalanne C."/>
            <person name="Gautier V."/>
            <person name="Ament-Velasquez S.L."/>
            <person name="Kruys A."/>
            <person name="Hutchinson M.I."/>
            <person name="Powell A.J."/>
            <person name="Barry K."/>
            <person name="Miller A.N."/>
            <person name="Grigoriev I.V."/>
            <person name="Debuchy R."/>
            <person name="Gladieux P."/>
            <person name="Hiltunen Thoren M."/>
            <person name="Johannesson H."/>
        </authorList>
    </citation>
    <scope>NUCLEOTIDE SEQUENCE [LARGE SCALE GENOMIC DNA]</scope>
    <source>
        <strain evidence="6">CBS 340.73</strain>
    </source>
</reference>
<feature type="domain" description="TauD/TfdA-like" evidence="4">
    <location>
        <begin position="776"/>
        <end position="1029"/>
    </location>
</feature>
<dbReference type="EMBL" id="MU853878">
    <property type="protein sequence ID" value="KAK3936613.1"/>
    <property type="molecule type" value="Genomic_DNA"/>
</dbReference>
<organism evidence="5 6">
    <name type="scientific">Diplogelasinospora grovesii</name>
    <dbReference type="NCBI Taxonomy" id="303347"/>
    <lineage>
        <taxon>Eukaryota</taxon>
        <taxon>Fungi</taxon>
        <taxon>Dikarya</taxon>
        <taxon>Ascomycota</taxon>
        <taxon>Pezizomycotina</taxon>
        <taxon>Sordariomycetes</taxon>
        <taxon>Sordariomycetidae</taxon>
        <taxon>Sordariales</taxon>
        <taxon>Diplogelasinosporaceae</taxon>
        <taxon>Diplogelasinospora</taxon>
    </lineage>
</organism>
<keyword evidence="1" id="KW-0560">Oxidoreductase</keyword>
<dbReference type="InterPro" id="IPR003819">
    <property type="entry name" value="TauD/TfdA-like"/>
</dbReference>
<feature type="compositionally biased region" description="Polar residues" evidence="2">
    <location>
        <begin position="284"/>
        <end position="302"/>
    </location>
</feature>
<proteinExistence type="predicted"/>
<comment type="caution">
    <text evidence="5">The sequence shown here is derived from an EMBL/GenBank/DDBJ whole genome shotgun (WGS) entry which is preliminary data.</text>
</comment>
<evidence type="ECO:0000313" key="6">
    <source>
        <dbReference type="Proteomes" id="UP001303473"/>
    </source>
</evidence>
<feature type="compositionally biased region" description="Polar residues" evidence="2">
    <location>
        <begin position="246"/>
        <end position="256"/>
    </location>
</feature>
<dbReference type="SUPFAM" id="SSF51197">
    <property type="entry name" value="Clavaminate synthase-like"/>
    <property type="match status" value="1"/>
</dbReference>
<dbReference type="InterPro" id="IPR042098">
    <property type="entry name" value="TauD-like_sf"/>
</dbReference>